<keyword evidence="1" id="KW-0238">DNA-binding</keyword>
<sequence>MVPNTAETSGMLSTSAPSPGGTDDIQYDNTPVTTEQLETLRVAIISKKLHNSQLNELAMEDLLHQALAPSLMNKTYSKYQLRFLAWARTHQVSCTAFSGSDLVNFLAYSRQEHQLQPSTLRTVRAAVVYLHDSPQELRGNPLVNKYLATITKRAPPKLIHKDTVDMSPSLAFAESIASRPTTDLGSLQKKLAFLLAMTTFL</sequence>
<gene>
    <name evidence="3" type="ORF">G6F64_013530</name>
</gene>
<dbReference type="Gene3D" id="1.10.150.130">
    <property type="match status" value="1"/>
</dbReference>
<name>A0A9P6WVD4_RHIOR</name>
<accession>A0A9P6WVD4</accession>
<evidence type="ECO:0000313" key="3">
    <source>
        <dbReference type="EMBL" id="KAG1293642.1"/>
    </source>
</evidence>
<proteinExistence type="predicted"/>
<dbReference type="GO" id="GO:0003677">
    <property type="term" value="F:DNA binding"/>
    <property type="evidence" value="ECO:0007669"/>
    <property type="project" value="UniProtKB-KW"/>
</dbReference>
<organism evidence="3 4">
    <name type="scientific">Rhizopus oryzae</name>
    <name type="common">Mucormycosis agent</name>
    <name type="synonym">Rhizopus arrhizus var. delemar</name>
    <dbReference type="NCBI Taxonomy" id="64495"/>
    <lineage>
        <taxon>Eukaryota</taxon>
        <taxon>Fungi</taxon>
        <taxon>Fungi incertae sedis</taxon>
        <taxon>Mucoromycota</taxon>
        <taxon>Mucoromycotina</taxon>
        <taxon>Mucoromycetes</taxon>
        <taxon>Mucorales</taxon>
        <taxon>Mucorineae</taxon>
        <taxon>Rhizopodaceae</taxon>
        <taxon>Rhizopus</taxon>
    </lineage>
</organism>
<evidence type="ECO:0000313" key="4">
    <source>
        <dbReference type="Proteomes" id="UP000716291"/>
    </source>
</evidence>
<reference evidence="3" key="1">
    <citation type="journal article" date="2020" name="Microb. Genom.">
        <title>Genetic diversity of clinical and environmental Mucorales isolates obtained from an investigation of mucormycosis cases among solid organ transplant recipients.</title>
        <authorList>
            <person name="Nguyen M.H."/>
            <person name="Kaul D."/>
            <person name="Muto C."/>
            <person name="Cheng S.J."/>
            <person name="Richter R.A."/>
            <person name="Bruno V.M."/>
            <person name="Liu G."/>
            <person name="Beyhan S."/>
            <person name="Sundermann A.J."/>
            <person name="Mounaud S."/>
            <person name="Pasculle A.W."/>
            <person name="Nierman W.C."/>
            <person name="Driscoll E."/>
            <person name="Cumbie R."/>
            <person name="Clancy C.J."/>
            <person name="Dupont C.L."/>
        </authorList>
    </citation>
    <scope>NUCLEOTIDE SEQUENCE</scope>
    <source>
        <strain evidence="3">GL11</strain>
    </source>
</reference>
<feature type="region of interest" description="Disordered" evidence="2">
    <location>
        <begin position="1"/>
        <end position="28"/>
    </location>
</feature>
<feature type="compositionally biased region" description="Polar residues" evidence="2">
    <location>
        <begin position="1"/>
        <end position="17"/>
    </location>
</feature>
<protein>
    <submittedName>
        <fullName evidence="3">Uncharacterized protein</fullName>
    </submittedName>
</protein>
<dbReference type="InterPro" id="IPR010998">
    <property type="entry name" value="Integrase_recombinase_N"/>
</dbReference>
<dbReference type="Proteomes" id="UP000716291">
    <property type="component" value="Unassembled WGS sequence"/>
</dbReference>
<evidence type="ECO:0000256" key="2">
    <source>
        <dbReference type="SAM" id="MobiDB-lite"/>
    </source>
</evidence>
<keyword evidence="4" id="KW-1185">Reference proteome</keyword>
<evidence type="ECO:0000256" key="1">
    <source>
        <dbReference type="ARBA" id="ARBA00023125"/>
    </source>
</evidence>
<comment type="caution">
    <text evidence="3">The sequence shown here is derived from an EMBL/GenBank/DDBJ whole genome shotgun (WGS) entry which is preliminary data.</text>
</comment>
<dbReference type="AlphaFoldDB" id="A0A9P6WVD4"/>
<dbReference type="EMBL" id="JAANQT010005721">
    <property type="protein sequence ID" value="KAG1293642.1"/>
    <property type="molecule type" value="Genomic_DNA"/>
</dbReference>